<proteinExistence type="predicted"/>
<dbReference type="InterPro" id="IPR051465">
    <property type="entry name" value="Cell_Envelope_Struct_Comp"/>
</dbReference>
<keyword evidence="1" id="KW-0175">Coiled coil</keyword>
<keyword evidence="2" id="KW-0732">Signal</keyword>
<feature type="coiled-coil region" evidence="1">
    <location>
        <begin position="113"/>
        <end position="153"/>
    </location>
</feature>
<dbReference type="EMBL" id="JAZBJZ010000116">
    <property type="protein sequence ID" value="MEE3719183.1"/>
    <property type="molecule type" value="Genomic_DNA"/>
</dbReference>
<comment type="caution">
    <text evidence="4">The sequence shown here is derived from an EMBL/GenBank/DDBJ whole genome shotgun (WGS) entry which is preliminary data.</text>
</comment>
<keyword evidence="5" id="KW-1185">Reference proteome</keyword>
<dbReference type="PROSITE" id="PS51272">
    <property type="entry name" value="SLH"/>
    <property type="match status" value="1"/>
</dbReference>
<gene>
    <name evidence="4" type="ORF">V2H45_20775</name>
</gene>
<evidence type="ECO:0000313" key="5">
    <source>
        <dbReference type="Proteomes" id="UP001333818"/>
    </source>
</evidence>
<name>A0AAW9Q7K0_9CYAN</name>
<dbReference type="InterPro" id="IPR047684">
    <property type="entry name" value="Por_som-like"/>
</dbReference>
<evidence type="ECO:0000259" key="3">
    <source>
        <dbReference type="PROSITE" id="PS51272"/>
    </source>
</evidence>
<protein>
    <submittedName>
        <fullName evidence="4">Iron uptake porin</fullName>
    </submittedName>
</protein>
<reference evidence="4" key="1">
    <citation type="submission" date="2024-01" db="EMBL/GenBank/DDBJ databases">
        <title>Bank of Algae and Cyanobacteria of the Azores (BACA) strain genomes.</title>
        <authorList>
            <person name="Luz R."/>
            <person name="Cordeiro R."/>
            <person name="Fonseca A."/>
            <person name="Goncalves V."/>
        </authorList>
    </citation>
    <scope>NUCLEOTIDE SEQUENCE</scope>
    <source>
        <strain evidence="4">BACA0141</strain>
    </source>
</reference>
<dbReference type="AlphaFoldDB" id="A0AAW9Q7K0"/>
<dbReference type="RefSeq" id="WP_330485619.1">
    <property type="nucleotide sequence ID" value="NZ_JAZBJZ010000116.1"/>
</dbReference>
<feature type="signal peptide" evidence="2">
    <location>
        <begin position="1"/>
        <end position="28"/>
    </location>
</feature>
<evidence type="ECO:0000256" key="1">
    <source>
        <dbReference type="SAM" id="Coils"/>
    </source>
</evidence>
<sequence>MLKQELTTNRLLFSIAIALVCFPTTIAAQNVTTITQSTDSQTNKQLSVTQTEITQNVTSTSQFRDVNPTDWAFPALQSLVERYGCIAGYPDGTFRGNQAMTRYEFVAGMSNCLDKLNEKFSEQLDRKASKEELQRLQTELSKQSQELAALADSVKHYYVIVPSTSESLLEKAREIVPTAKISSSRLGKYIEIQGFNKRSSAEALNTTVRSRGFDSRVIYEN</sequence>
<evidence type="ECO:0000313" key="4">
    <source>
        <dbReference type="EMBL" id="MEE3719183.1"/>
    </source>
</evidence>
<evidence type="ECO:0000256" key="2">
    <source>
        <dbReference type="SAM" id="SignalP"/>
    </source>
</evidence>
<organism evidence="4 5">
    <name type="scientific">Tumidithrix elongata BACA0141</name>
    <dbReference type="NCBI Taxonomy" id="2716417"/>
    <lineage>
        <taxon>Bacteria</taxon>
        <taxon>Bacillati</taxon>
        <taxon>Cyanobacteriota</taxon>
        <taxon>Cyanophyceae</taxon>
        <taxon>Pseudanabaenales</taxon>
        <taxon>Pseudanabaenaceae</taxon>
        <taxon>Tumidithrix</taxon>
        <taxon>Tumidithrix elongata</taxon>
    </lineage>
</organism>
<feature type="domain" description="SLH" evidence="3">
    <location>
        <begin position="59"/>
        <end position="123"/>
    </location>
</feature>
<dbReference type="Pfam" id="PF00395">
    <property type="entry name" value="SLH"/>
    <property type="match status" value="1"/>
</dbReference>
<dbReference type="Proteomes" id="UP001333818">
    <property type="component" value="Unassembled WGS sequence"/>
</dbReference>
<dbReference type="PANTHER" id="PTHR43308">
    <property type="entry name" value="OUTER MEMBRANE PROTEIN ALPHA-RELATED"/>
    <property type="match status" value="1"/>
</dbReference>
<dbReference type="PANTHER" id="PTHR43308:SF1">
    <property type="entry name" value="OUTER MEMBRANE PROTEIN ALPHA"/>
    <property type="match status" value="1"/>
</dbReference>
<dbReference type="NCBIfam" id="NF033921">
    <property type="entry name" value="por_somb"/>
    <property type="match status" value="1"/>
</dbReference>
<accession>A0AAW9Q7K0</accession>
<feature type="chain" id="PRO_5043925640" evidence="2">
    <location>
        <begin position="29"/>
        <end position="221"/>
    </location>
</feature>
<dbReference type="InterPro" id="IPR001119">
    <property type="entry name" value="SLH_dom"/>
</dbReference>